<keyword evidence="3" id="KW-1185">Reference proteome</keyword>
<protein>
    <submittedName>
        <fullName evidence="2">Uncharacterized protein</fullName>
    </submittedName>
</protein>
<comment type="caution">
    <text evidence="2">The sequence shown here is derived from an EMBL/GenBank/DDBJ whole genome shotgun (WGS) entry which is preliminary data.</text>
</comment>
<evidence type="ECO:0000313" key="3">
    <source>
        <dbReference type="Proteomes" id="UP000289269"/>
    </source>
</evidence>
<keyword evidence="1" id="KW-0472">Membrane</keyword>
<organism evidence="2 3">
    <name type="scientific">Candidatus Chaera renei</name>
    <dbReference type="NCBI Taxonomy" id="2506947"/>
    <lineage>
        <taxon>Bacteria</taxon>
        <taxon>Candidatus Saccharimonadota</taxon>
        <taxon>Candidatus Saccharimonadia</taxon>
        <taxon>Candidatus Saccharimonadales</taxon>
        <taxon>Candidatus Saccharimonadaceae</taxon>
        <taxon>Candidatus Chaera</taxon>
    </lineage>
</organism>
<dbReference type="Proteomes" id="UP000289269">
    <property type="component" value="Unassembled WGS sequence"/>
</dbReference>
<proteinExistence type="predicted"/>
<feature type="transmembrane region" description="Helical" evidence="1">
    <location>
        <begin position="16"/>
        <end position="35"/>
    </location>
</feature>
<gene>
    <name evidence="2" type="ORF">EOT04_02905</name>
</gene>
<evidence type="ECO:0000313" key="2">
    <source>
        <dbReference type="EMBL" id="RWZ78104.1"/>
    </source>
</evidence>
<feature type="non-terminal residue" evidence="2">
    <location>
        <position position="182"/>
    </location>
</feature>
<evidence type="ECO:0000256" key="1">
    <source>
        <dbReference type="SAM" id="Phobius"/>
    </source>
</evidence>
<sequence>MIIEVIVEAIIKFKKTLYLLAGAALLLLAGSWLYANSFLTVSVSNGGGKPLTYTIVNQSNNSTVTIKTNKTTLTRMVPRGEYQVSVTSDRPSGFIGIATAKGFLRTTTLKAGLSLENDRQFVGNNPKPCVVYAFDTLLSVGCSSPIKEALVHVPATASLPTYVTKLPANNPSGITEGEIYTA</sequence>
<dbReference type="AlphaFoldDB" id="A0A4Q0AGB7"/>
<dbReference type="EMBL" id="SCKW01000033">
    <property type="protein sequence ID" value="RWZ78104.1"/>
    <property type="molecule type" value="Genomic_DNA"/>
</dbReference>
<keyword evidence="1" id="KW-0812">Transmembrane</keyword>
<name>A0A4Q0AGB7_9BACT</name>
<keyword evidence="1" id="KW-1133">Transmembrane helix</keyword>
<accession>A0A4Q0AGB7</accession>
<reference evidence="2" key="1">
    <citation type="submission" date="2019-01" db="EMBL/GenBank/DDBJ databases">
        <title>Genomic signatures and co-occurrence patterns of the ultra-small Saccharimodia (Patescibacteria phylum) suggest a symbiotic lifestyle.</title>
        <authorList>
            <person name="Lemos L."/>
            <person name="Medeiros J."/>
            <person name="Andreote F."/>
            <person name="Fernandes G."/>
            <person name="Varani A."/>
            <person name="Oliveira G."/>
            <person name="Pylro V."/>
        </authorList>
    </citation>
    <scope>NUCLEOTIDE SEQUENCE [LARGE SCALE GENOMIC DNA]</scope>
    <source>
        <strain evidence="2">AMD01</strain>
    </source>
</reference>